<dbReference type="InterPro" id="IPR002478">
    <property type="entry name" value="PUA"/>
</dbReference>
<dbReference type="InterPro" id="IPR004521">
    <property type="entry name" value="Uncharacterised_CHP00451"/>
</dbReference>
<sequence length="182" mass="19815">MFRKFVAGEQISTQTPVKSSVQRGLTKNIGDQYPDLSADVLDEVLPKKSQILIAKCQDHVNLVVSGDSKEVLFFNQREGPQYPTLRLLYKAGDFMTKVWVDAGAIKPLIGGADLMCPGIRQDKLEDFPADTPVQIMAEGKELPFAVGITKLSAAEIRATNSGIGVEILHSLGDGLWNCPTVD</sequence>
<dbReference type="Pfam" id="PF17832">
    <property type="entry name" value="Pre-PUA"/>
    <property type="match status" value="1"/>
</dbReference>
<comment type="caution">
    <text evidence="5">The sequence shown here is derived from an EMBL/GenBank/DDBJ whole genome shotgun (WGS) entry which is preliminary data.</text>
</comment>
<dbReference type="GO" id="GO:0005737">
    <property type="term" value="C:cytoplasm"/>
    <property type="evidence" value="ECO:0007669"/>
    <property type="project" value="UniProtKB-SubCell"/>
</dbReference>
<dbReference type="CDD" id="cd11609">
    <property type="entry name" value="MCT1_N"/>
    <property type="match status" value="1"/>
</dbReference>
<evidence type="ECO:0000256" key="2">
    <source>
        <dbReference type="ARBA" id="ARBA00022490"/>
    </source>
</evidence>
<organism evidence="5 6">
    <name type="scientific">Hondaea fermentalgiana</name>
    <dbReference type="NCBI Taxonomy" id="2315210"/>
    <lineage>
        <taxon>Eukaryota</taxon>
        <taxon>Sar</taxon>
        <taxon>Stramenopiles</taxon>
        <taxon>Bigyra</taxon>
        <taxon>Labyrinthulomycetes</taxon>
        <taxon>Thraustochytrida</taxon>
        <taxon>Thraustochytriidae</taxon>
        <taxon>Hondaea</taxon>
    </lineage>
</organism>
<evidence type="ECO:0000256" key="1">
    <source>
        <dbReference type="ARBA" id="ARBA00004496"/>
    </source>
</evidence>
<dbReference type="PANTHER" id="PTHR22798:SF0">
    <property type="entry name" value="MALIGNANT T-CELL-AMPLIFIED SEQUENCE 1"/>
    <property type="match status" value="1"/>
</dbReference>
<evidence type="ECO:0000313" key="6">
    <source>
        <dbReference type="Proteomes" id="UP000241890"/>
    </source>
</evidence>
<dbReference type="EMBL" id="BEYU01000119">
    <property type="protein sequence ID" value="GBG32271.1"/>
    <property type="molecule type" value="Genomic_DNA"/>
</dbReference>
<comment type="subcellular location">
    <subcellularLocation>
        <location evidence="1 3">Cytoplasm</location>
    </subcellularLocation>
</comment>
<feature type="domain" description="PUA" evidence="4">
    <location>
        <begin position="96"/>
        <end position="172"/>
    </location>
</feature>
<dbReference type="InterPro" id="IPR041366">
    <property type="entry name" value="Pre-PUA"/>
</dbReference>
<dbReference type="SUPFAM" id="SSF88697">
    <property type="entry name" value="PUA domain-like"/>
    <property type="match status" value="1"/>
</dbReference>
<dbReference type="FunCoup" id="A0A2R5GV48">
    <property type="interactions" value="229"/>
</dbReference>
<dbReference type="InterPro" id="IPR015947">
    <property type="entry name" value="PUA-like_sf"/>
</dbReference>
<accession>A0A2R5GV48</accession>
<reference evidence="5 6" key="1">
    <citation type="submission" date="2017-12" db="EMBL/GenBank/DDBJ databases">
        <title>Sequencing, de novo assembly and annotation of complete genome of a new Thraustochytrid species, strain FCC1311.</title>
        <authorList>
            <person name="Sedici K."/>
            <person name="Godart F."/>
            <person name="Aiese Cigliano R."/>
            <person name="Sanseverino W."/>
            <person name="Barakat M."/>
            <person name="Ortet P."/>
            <person name="Marechal E."/>
            <person name="Cagnac O."/>
            <person name="Amato A."/>
        </authorList>
    </citation>
    <scope>NUCLEOTIDE SEQUENCE [LARGE SCALE GENOMIC DNA]</scope>
</reference>
<gene>
    <name evidence="5" type="ORF">FCC1311_084962</name>
</gene>
<keyword evidence="6" id="KW-1185">Reference proteome</keyword>
<dbReference type="InterPro" id="IPR016437">
    <property type="entry name" value="MCT-1/Tma20"/>
</dbReference>
<dbReference type="NCBIfam" id="TIGR00451">
    <property type="entry name" value="unchar_dom_2"/>
    <property type="match status" value="1"/>
</dbReference>
<dbReference type="Gene3D" id="3.10.400.20">
    <property type="match status" value="1"/>
</dbReference>
<dbReference type="Proteomes" id="UP000241890">
    <property type="component" value="Unassembled WGS sequence"/>
</dbReference>
<keyword evidence="2 3" id="KW-0963">Cytoplasm</keyword>
<dbReference type="GO" id="GO:0001731">
    <property type="term" value="P:formation of translation preinitiation complex"/>
    <property type="evidence" value="ECO:0007669"/>
    <property type="project" value="TreeGrafter"/>
</dbReference>
<dbReference type="Pfam" id="PF26292">
    <property type="entry name" value="PUA_elF2D"/>
    <property type="match status" value="1"/>
</dbReference>
<evidence type="ECO:0000256" key="3">
    <source>
        <dbReference type="PIRNR" id="PIRNR005067"/>
    </source>
</evidence>
<proteinExistence type="predicted"/>
<dbReference type="InParanoid" id="A0A2R5GV48"/>
<evidence type="ECO:0000259" key="4">
    <source>
        <dbReference type="SMART" id="SM00359"/>
    </source>
</evidence>
<dbReference type="GO" id="GO:0003723">
    <property type="term" value="F:RNA binding"/>
    <property type="evidence" value="ECO:0007669"/>
    <property type="project" value="InterPro"/>
</dbReference>
<dbReference type="PIRSF" id="PIRSF005067">
    <property type="entry name" value="Tma_RNA-bind_prd"/>
    <property type="match status" value="1"/>
</dbReference>
<name>A0A2R5GV48_9STRA</name>
<dbReference type="PROSITE" id="PS50890">
    <property type="entry name" value="PUA"/>
    <property type="match status" value="1"/>
</dbReference>
<dbReference type="InterPro" id="IPR048248">
    <property type="entry name" value="PUA_eIF2d-like"/>
</dbReference>
<protein>
    <submittedName>
        <fullName evidence="5">Malignant T-cell-amplified sequence 1-like</fullName>
    </submittedName>
</protein>
<dbReference type="AlphaFoldDB" id="A0A2R5GV48"/>
<dbReference type="OrthoDB" id="10249667at2759"/>
<evidence type="ECO:0000313" key="5">
    <source>
        <dbReference type="EMBL" id="GBG32271.1"/>
    </source>
</evidence>
<dbReference type="PANTHER" id="PTHR22798">
    <property type="entry name" value="MCT-1 PROTEIN"/>
    <property type="match status" value="1"/>
</dbReference>
<dbReference type="SMART" id="SM00359">
    <property type="entry name" value="PUA"/>
    <property type="match status" value="1"/>
</dbReference>